<protein>
    <submittedName>
        <fullName evidence="2">Uncharacterized protein</fullName>
    </submittedName>
</protein>
<feature type="region of interest" description="Disordered" evidence="1">
    <location>
        <begin position="1"/>
        <end position="28"/>
    </location>
</feature>
<organism evidence="2 3">
    <name type="scientific">Mycena pura</name>
    <dbReference type="NCBI Taxonomy" id="153505"/>
    <lineage>
        <taxon>Eukaryota</taxon>
        <taxon>Fungi</taxon>
        <taxon>Dikarya</taxon>
        <taxon>Basidiomycota</taxon>
        <taxon>Agaricomycotina</taxon>
        <taxon>Agaricomycetes</taxon>
        <taxon>Agaricomycetidae</taxon>
        <taxon>Agaricales</taxon>
        <taxon>Marasmiineae</taxon>
        <taxon>Mycenaceae</taxon>
        <taxon>Mycena</taxon>
    </lineage>
</organism>
<dbReference type="InterPro" id="IPR046521">
    <property type="entry name" value="DUF6698"/>
</dbReference>
<evidence type="ECO:0000313" key="3">
    <source>
        <dbReference type="Proteomes" id="UP001219525"/>
    </source>
</evidence>
<accession>A0AAD6UUT5</accession>
<proteinExistence type="predicted"/>
<comment type="caution">
    <text evidence="2">The sequence shown here is derived from an EMBL/GenBank/DDBJ whole genome shotgun (WGS) entry which is preliminary data.</text>
</comment>
<name>A0AAD6UUT5_9AGAR</name>
<dbReference type="EMBL" id="JARJCW010000143">
    <property type="protein sequence ID" value="KAJ7190779.1"/>
    <property type="molecule type" value="Genomic_DNA"/>
</dbReference>
<evidence type="ECO:0000313" key="2">
    <source>
        <dbReference type="EMBL" id="KAJ7190779.1"/>
    </source>
</evidence>
<reference evidence="2" key="1">
    <citation type="submission" date="2023-03" db="EMBL/GenBank/DDBJ databases">
        <title>Massive genome expansion in bonnet fungi (Mycena s.s.) driven by repeated elements and novel gene families across ecological guilds.</title>
        <authorList>
            <consortium name="Lawrence Berkeley National Laboratory"/>
            <person name="Harder C.B."/>
            <person name="Miyauchi S."/>
            <person name="Viragh M."/>
            <person name="Kuo A."/>
            <person name="Thoen E."/>
            <person name="Andreopoulos B."/>
            <person name="Lu D."/>
            <person name="Skrede I."/>
            <person name="Drula E."/>
            <person name="Henrissat B."/>
            <person name="Morin E."/>
            <person name="Kohler A."/>
            <person name="Barry K."/>
            <person name="LaButti K."/>
            <person name="Morin E."/>
            <person name="Salamov A."/>
            <person name="Lipzen A."/>
            <person name="Mereny Z."/>
            <person name="Hegedus B."/>
            <person name="Baldrian P."/>
            <person name="Stursova M."/>
            <person name="Weitz H."/>
            <person name="Taylor A."/>
            <person name="Grigoriev I.V."/>
            <person name="Nagy L.G."/>
            <person name="Martin F."/>
            <person name="Kauserud H."/>
        </authorList>
    </citation>
    <scope>NUCLEOTIDE SEQUENCE</scope>
    <source>
        <strain evidence="2">9144</strain>
    </source>
</reference>
<dbReference type="Proteomes" id="UP001219525">
    <property type="component" value="Unassembled WGS sequence"/>
</dbReference>
<keyword evidence="3" id="KW-1185">Reference proteome</keyword>
<dbReference type="Pfam" id="PF20414">
    <property type="entry name" value="DUF6698"/>
    <property type="match status" value="1"/>
</dbReference>
<gene>
    <name evidence="2" type="ORF">GGX14DRAFT_407754</name>
</gene>
<dbReference type="AlphaFoldDB" id="A0AAD6UUT5"/>
<evidence type="ECO:0000256" key="1">
    <source>
        <dbReference type="SAM" id="MobiDB-lite"/>
    </source>
</evidence>
<sequence length="428" mass="48269">MPHLSTLRPARAHSPPPDEDNPVDPQQDIHARLKRRITELERERDANAHAKPATSRTNVTLGRIIRKAVSFNQPIAAIIGEYDRRAEYEDEHGSLDDLSVDDEQRRLHNAFIELEKLIPSLKKTLANVDMDQYNQTLTEFQHGASAAVGDDNNSIRSAIIAFLPLPSTVEEALDPSSRENRGLESSITGPLLCPAVHNWNNQTTRANVINGKAGYEVNAHKWPLCIYRNSEYNPEKKFAGFLKAKSLVQVCVLLVSYPVVTGFEVAMHIFTSPGSASNANESGRYVEDSEAEQENIDPSAVRSREPPRKRRKKMSVQPKGSVADKFRIRHVTPRMIAYAAVQQRFNLSDATNWYELDGAFDYSVYYNNIIDFFESAPSPTSRKKVQELLCWWDRRIFPRSCGSSSTRPSIQAHSAVDDMHAELELDEN</sequence>
<feature type="region of interest" description="Disordered" evidence="1">
    <location>
        <begin position="275"/>
        <end position="321"/>
    </location>
</feature>